<sequence>MISLQLRFYEELNDFIPPERRKVSFTHSVPQKTSIKDLIESLGVPHTEVEVILVNGKSVDFNYLVHDQDYISVYPVFEAFDVGELIRLRPKPLRTPRFILDVHLGKLARYLRLLGFDVIYENNLTDETIIQRSKKEHRIVLTRDIGILKNKSITHGRWMHNTNPKKQVEEVLMHFQLTKQCRPLTRCLMCNGLLKKADKLKIIQDIPELAKKYYQTFMQCQSCKKIYWEGSHYIKLKNWVKNILERR</sequence>
<dbReference type="Gene3D" id="3.10.20.30">
    <property type="match status" value="1"/>
</dbReference>
<accession>A0A0W0RRF8</accession>
<dbReference type="AlphaFoldDB" id="A0A0W0RRF8"/>
<dbReference type="STRING" id="447.Lboz_2285"/>
<evidence type="ECO:0000259" key="3">
    <source>
        <dbReference type="Pfam" id="PF14451"/>
    </source>
</evidence>
<organism evidence="4 5">
    <name type="scientific">Legionella bozemanae</name>
    <name type="common">Fluoribacter bozemanae</name>
    <dbReference type="NCBI Taxonomy" id="447"/>
    <lineage>
        <taxon>Bacteria</taxon>
        <taxon>Pseudomonadati</taxon>
        <taxon>Pseudomonadota</taxon>
        <taxon>Gammaproteobacteria</taxon>
        <taxon>Legionellales</taxon>
        <taxon>Legionellaceae</taxon>
        <taxon>Legionella</taxon>
    </lineage>
</organism>
<dbReference type="Proteomes" id="UP000054695">
    <property type="component" value="Unassembled WGS sequence"/>
</dbReference>
<proteinExistence type="predicted"/>
<feature type="domain" description="Ubiquitin Mut7-C" evidence="3">
    <location>
        <begin position="3"/>
        <end position="81"/>
    </location>
</feature>
<protein>
    <recommendedName>
        <fullName evidence="6">Twitching motility protein PilT</fullName>
    </recommendedName>
</protein>
<dbReference type="InterPro" id="IPR027798">
    <property type="entry name" value="Ub_Mut7C"/>
</dbReference>
<feature type="domain" description="Mut7-C RNAse" evidence="2">
    <location>
        <begin position="96"/>
        <end position="238"/>
    </location>
</feature>
<comment type="caution">
    <text evidence="4">The sequence shown here is derived from an EMBL/GenBank/DDBJ whole genome shotgun (WGS) entry which is preliminary data.</text>
</comment>
<dbReference type="PATRIC" id="fig|447.4.peg.2419"/>
<keyword evidence="5" id="KW-1185">Reference proteome</keyword>
<keyword evidence="1" id="KW-0694">RNA-binding</keyword>
<evidence type="ECO:0000313" key="4">
    <source>
        <dbReference type="EMBL" id="KTC73639.1"/>
    </source>
</evidence>
<evidence type="ECO:0000313" key="5">
    <source>
        <dbReference type="Proteomes" id="UP000054695"/>
    </source>
</evidence>
<evidence type="ECO:0008006" key="6">
    <source>
        <dbReference type="Google" id="ProtNLM"/>
    </source>
</evidence>
<evidence type="ECO:0000259" key="2">
    <source>
        <dbReference type="Pfam" id="PF01927"/>
    </source>
</evidence>
<dbReference type="PANTHER" id="PTHR39081:SF1">
    <property type="entry name" value="MUT7-C RNASE DOMAIN-CONTAINING PROTEIN"/>
    <property type="match status" value="1"/>
</dbReference>
<reference evidence="4 5" key="1">
    <citation type="submission" date="2015-11" db="EMBL/GenBank/DDBJ databases">
        <title>Genomic analysis of 38 Legionella species identifies large and diverse effector repertoires.</title>
        <authorList>
            <person name="Burstein D."/>
            <person name="Amaro F."/>
            <person name="Zusman T."/>
            <person name="Lifshitz Z."/>
            <person name="Cohen O."/>
            <person name="Gilbert J.A."/>
            <person name="Pupko T."/>
            <person name="Shuman H.A."/>
            <person name="Segal G."/>
        </authorList>
    </citation>
    <scope>NUCLEOTIDE SEQUENCE [LARGE SCALE GENOMIC DNA]</scope>
    <source>
        <strain evidence="4 5">WIGA</strain>
    </source>
</reference>
<dbReference type="PANTHER" id="PTHR39081">
    <property type="entry name" value="MUT7-C DOMAIN-CONTAINING PROTEIN"/>
    <property type="match status" value="1"/>
</dbReference>
<dbReference type="SUPFAM" id="SSF54285">
    <property type="entry name" value="MoaD/ThiS"/>
    <property type="match status" value="1"/>
</dbReference>
<dbReference type="EMBL" id="LNXU01000019">
    <property type="protein sequence ID" value="KTC73639.1"/>
    <property type="molecule type" value="Genomic_DNA"/>
</dbReference>
<name>A0A0W0RRF8_LEGBO</name>
<dbReference type="Pfam" id="PF01927">
    <property type="entry name" value="Mut7-C"/>
    <property type="match status" value="1"/>
</dbReference>
<dbReference type="Pfam" id="PF14451">
    <property type="entry name" value="Ub-Mut7C"/>
    <property type="match status" value="1"/>
</dbReference>
<dbReference type="InterPro" id="IPR002782">
    <property type="entry name" value="Mut7-C_RNAse_dom"/>
</dbReference>
<dbReference type="OrthoDB" id="9797655at2"/>
<dbReference type="InterPro" id="IPR012675">
    <property type="entry name" value="Beta-grasp_dom_sf"/>
</dbReference>
<dbReference type="PROSITE" id="PS50889">
    <property type="entry name" value="S4"/>
    <property type="match status" value="1"/>
</dbReference>
<dbReference type="InterPro" id="IPR016155">
    <property type="entry name" value="Mopterin_synth/thiamin_S_b"/>
</dbReference>
<dbReference type="GO" id="GO:0003723">
    <property type="term" value="F:RNA binding"/>
    <property type="evidence" value="ECO:0007669"/>
    <property type="project" value="UniProtKB-KW"/>
</dbReference>
<evidence type="ECO:0000256" key="1">
    <source>
        <dbReference type="PROSITE-ProRule" id="PRU00182"/>
    </source>
</evidence>
<gene>
    <name evidence="4" type="ORF">Lboz_2285</name>
</gene>
<dbReference type="RefSeq" id="WP_082642456.1">
    <property type="nucleotide sequence ID" value="NZ_CAAAIY010000006.1"/>
</dbReference>